<name>A0ACC2YTZ8_9PEZI</name>
<proteinExistence type="predicted"/>
<organism evidence="1 2">
    <name type="scientific">Coniosporium tulheliwenetii</name>
    <dbReference type="NCBI Taxonomy" id="3383036"/>
    <lineage>
        <taxon>Eukaryota</taxon>
        <taxon>Fungi</taxon>
        <taxon>Dikarya</taxon>
        <taxon>Ascomycota</taxon>
        <taxon>Pezizomycotina</taxon>
        <taxon>Dothideomycetes</taxon>
        <taxon>Dothideomycetes incertae sedis</taxon>
        <taxon>Coniosporium</taxon>
    </lineage>
</organism>
<dbReference type="Proteomes" id="UP001172680">
    <property type="component" value="Unassembled WGS sequence"/>
</dbReference>
<dbReference type="EMBL" id="JAPDRP010000020">
    <property type="protein sequence ID" value="KAJ9638849.1"/>
    <property type="molecule type" value="Genomic_DNA"/>
</dbReference>
<comment type="caution">
    <text evidence="1">The sequence shown here is derived from an EMBL/GenBank/DDBJ whole genome shotgun (WGS) entry which is preliminary data.</text>
</comment>
<sequence length="259" mass="28012">MPPTRRNSTTKRPQRSISTSPGPAPSGSASKRQKTTHRRGSRASIKEPETIDLADGEPEDGRLKDVLEKQRIEAVAAQGLNAPKDGSGETQGISSVCCVICMDNMTDMTATSCGHVFCHTCLLHALIAGENRAGPGETKRSQCPVCRKPLNRNKQADIIPLLLKKATLVVAQAPVIFVHPVFLPTTGVRMCRKGQGKGPLIQGLNAFLDIIKLIFAIFLPPLGVFLERGCNADFLINILLTVLGYIPGIIHALYIILKF</sequence>
<evidence type="ECO:0000313" key="2">
    <source>
        <dbReference type="Proteomes" id="UP001172680"/>
    </source>
</evidence>
<evidence type="ECO:0000313" key="1">
    <source>
        <dbReference type="EMBL" id="KAJ9638849.1"/>
    </source>
</evidence>
<reference evidence="1" key="1">
    <citation type="submission" date="2022-10" db="EMBL/GenBank/DDBJ databases">
        <title>Culturing micro-colonial fungi from biological soil crusts in the Mojave desert and describing Neophaeococcomyces mojavensis, and introducing the new genera and species Taxawa tesnikishii.</title>
        <authorList>
            <person name="Kurbessoian T."/>
            <person name="Stajich J.E."/>
        </authorList>
    </citation>
    <scope>NUCLEOTIDE SEQUENCE</scope>
    <source>
        <strain evidence="1">JES_115</strain>
    </source>
</reference>
<accession>A0ACC2YTZ8</accession>
<gene>
    <name evidence="1" type="ORF">H2199_006709</name>
</gene>
<keyword evidence="2" id="KW-1185">Reference proteome</keyword>
<protein>
    <submittedName>
        <fullName evidence="1">Uncharacterized protein</fullName>
    </submittedName>
</protein>